<organism evidence="2 3">
    <name type="scientific">Phialocephala subalpina</name>
    <dbReference type="NCBI Taxonomy" id="576137"/>
    <lineage>
        <taxon>Eukaryota</taxon>
        <taxon>Fungi</taxon>
        <taxon>Dikarya</taxon>
        <taxon>Ascomycota</taxon>
        <taxon>Pezizomycotina</taxon>
        <taxon>Leotiomycetes</taxon>
        <taxon>Helotiales</taxon>
        <taxon>Mollisiaceae</taxon>
        <taxon>Phialocephala</taxon>
        <taxon>Phialocephala fortinii species complex</taxon>
    </lineage>
</organism>
<name>A0A1L7XTU8_9HELO</name>
<evidence type="ECO:0000313" key="2">
    <source>
        <dbReference type="EMBL" id="CZR68473.1"/>
    </source>
</evidence>
<accession>A0A1L7XTU8</accession>
<feature type="domain" description="Heterokaryon incompatibility" evidence="1">
    <location>
        <begin position="45"/>
        <end position="216"/>
    </location>
</feature>
<keyword evidence="3" id="KW-1185">Reference proteome</keyword>
<dbReference type="Pfam" id="PF06985">
    <property type="entry name" value="HET"/>
    <property type="match status" value="1"/>
</dbReference>
<evidence type="ECO:0000313" key="3">
    <source>
        <dbReference type="Proteomes" id="UP000184330"/>
    </source>
</evidence>
<protein>
    <recommendedName>
        <fullName evidence="1">Heterokaryon incompatibility domain-containing protein</fullName>
    </recommendedName>
</protein>
<dbReference type="InterPro" id="IPR010730">
    <property type="entry name" value="HET"/>
</dbReference>
<reference evidence="2 3" key="1">
    <citation type="submission" date="2016-03" db="EMBL/GenBank/DDBJ databases">
        <authorList>
            <person name="Ploux O."/>
        </authorList>
    </citation>
    <scope>NUCLEOTIDE SEQUENCE [LARGE SCALE GENOMIC DNA]</scope>
    <source>
        <strain evidence="2 3">UAMH 11012</strain>
    </source>
</reference>
<proteinExistence type="predicted"/>
<dbReference type="Pfam" id="PF26639">
    <property type="entry name" value="Het-6_barrel"/>
    <property type="match status" value="1"/>
</dbReference>
<gene>
    <name evidence="2" type="ORF">PAC_18372</name>
</gene>
<dbReference type="InterPro" id="IPR052895">
    <property type="entry name" value="HetReg/Transcr_Mod"/>
</dbReference>
<dbReference type="AlphaFoldDB" id="A0A1L7XTU8"/>
<sequence>MEKYQYTPLPPGYSAIRLVRLQPGRPGTVLQIEIFHAKLPSNPAYEALSYSWGRSNRTHVVRVQKEMGLHHFKRKKHENTSTLGIAENLFIALQHLRHSSESRILWIDAISINQDDMDERSTEVLEMGSIYKNARQVLVWLGPSSRNSDLALQTLKRIGEAVTNNPEERWIKSHPGTWPDTLDNDTEALASHANCWLAVKEILTREWFSRLWVFQEITLARKASLVVSENCLDWGIFVLGLRWIRSSGGQLDRLIQHLDISNLFSNAIWPFLESSLNPTSKELLPMLQYTRSFRCSDPRDRLYAIRALLHPEYNKLIVPDYSSSVEEVYTNFAKEWLLQLDDAEFLRYCNLSPSFAEVDLPSWAPDWRGTEDIDFNSRCSGASQGFSTVDGNSLGIQGVLVGCLNYVTPPAEALGTEAKIREICREWRQLVSSGEYMRGESNMDVSFVEMIVGGLLSEKQPSIRKDFASLEEIKTFLAESAGIDKQIINSIITMHIRRAIQGRLLLMTTEGHFGLGPRSAKPGDRVAVILGCGVPLILRPDDLSGRDCFRVVGPCYISDIMYTEALLGPLPPGWSVRHEKLHEGDGLIFTNRDIHTQRDPRMPLLPYSWEYRYGDAAEEVEAEKLKDMKKQWFENVETRKTTYGDPRLTPELLRKGGGVAIEKLILT</sequence>
<evidence type="ECO:0000259" key="1">
    <source>
        <dbReference type="Pfam" id="PF06985"/>
    </source>
</evidence>
<dbReference type="EMBL" id="FJOG01000055">
    <property type="protein sequence ID" value="CZR68473.1"/>
    <property type="molecule type" value="Genomic_DNA"/>
</dbReference>
<dbReference type="OrthoDB" id="4850726at2759"/>
<dbReference type="PANTHER" id="PTHR24148:SF73">
    <property type="entry name" value="HET DOMAIN PROTEIN (AFU_ORTHOLOGUE AFUA_8G01020)"/>
    <property type="match status" value="1"/>
</dbReference>
<dbReference type="PANTHER" id="PTHR24148">
    <property type="entry name" value="ANKYRIN REPEAT DOMAIN-CONTAINING PROTEIN 39 HOMOLOG-RELATED"/>
    <property type="match status" value="1"/>
</dbReference>
<dbReference type="Proteomes" id="UP000184330">
    <property type="component" value="Unassembled WGS sequence"/>
</dbReference>